<accession>A0AAW9FEK5</accession>
<protein>
    <recommendedName>
        <fullName evidence="1">Nudix hydrolase domain-containing protein</fullName>
    </recommendedName>
</protein>
<dbReference type="PROSITE" id="PS51462">
    <property type="entry name" value="NUDIX"/>
    <property type="match status" value="1"/>
</dbReference>
<dbReference type="AlphaFoldDB" id="A0AAW9FEK5"/>
<evidence type="ECO:0000313" key="2">
    <source>
        <dbReference type="EMBL" id="MDX8301074.1"/>
    </source>
</evidence>
<dbReference type="InterPro" id="IPR000086">
    <property type="entry name" value="NUDIX_hydrolase_dom"/>
</dbReference>
<organism evidence="2">
    <name type="scientific">Agrobacterium rosae</name>
    <dbReference type="NCBI Taxonomy" id="1972867"/>
    <lineage>
        <taxon>Bacteria</taxon>
        <taxon>Pseudomonadati</taxon>
        <taxon>Pseudomonadota</taxon>
        <taxon>Alphaproteobacteria</taxon>
        <taxon>Hyphomicrobiales</taxon>
        <taxon>Rhizobiaceae</taxon>
        <taxon>Rhizobium/Agrobacterium group</taxon>
        <taxon>Agrobacterium</taxon>
    </lineage>
</organism>
<gene>
    <name evidence="2" type="ORF">RMR22_02340</name>
</gene>
<dbReference type="RefSeq" id="WP_146051301.1">
    <property type="nucleotide sequence ID" value="NZ_CP192781.1"/>
</dbReference>
<comment type="caution">
    <text evidence="2">The sequence shown here is derived from an EMBL/GenBank/DDBJ whole genome shotgun (WGS) entry which is preliminary data.</text>
</comment>
<reference evidence="2" key="1">
    <citation type="journal article" date="2023" name="Phytobiomes J">
        <title>Deciphering the key players within the bacterial microbiota associated with aerial crown gall tumors on rhododendron: Insights into the gallobiome.</title>
        <authorList>
            <person name="Kuzmanovic N."/>
            <person name="Nesme J."/>
            <person name="Wolf J."/>
            <person name="Neumann-Schaal M."/>
            <person name="Petersen J."/>
            <person name="Fernandez-Gnecco G."/>
            <person name="Sproeer C."/>
            <person name="Bunk B."/>
            <person name="Overmann J."/>
            <person name="Sorensen S.J."/>
            <person name="Idczak E."/>
            <person name="Smalla K."/>
        </authorList>
    </citation>
    <scope>NUCLEOTIDE SEQUENCE</scope>
    <source>
        <strain evidence="2">Rho-11.1</strain>
    </source>
</reference>
<proteinExistence type="predicted"/>
<sequence>MISKPPGTEARGRFYFISTNKGCKTEIYMYLSAHHSINFADTILKTVHFHFSQTETSFITPVPPLLLPDEEHGMIQEHWQTVNADGRFFNGTVLAGMQIKLENVPSIQISTSDYAHYLYSNANPAATPCRIIYCAAIIITSDNHVLVGEMASSTSAPGRLQFVGGNIELAPDGTVSGEACCKREITEEVGFLFLDKTQEFRPLCIKTGGKADHIGIYYLLRLTITADKAKSAFKDHLAALAAREEMPELVKIHLIELTDVSIKRFCADHDEQLVDYLSPLLTSHLDELLQH</sequence>
<dbReference type="InterPro" id="IPR015797">
    <property type="entry name" value="NUDIX_hydrolase-like_dom_sf"/>
</dbReference>
<dbReference type="EMBL" id="JAVRAF010000001">
    <property type="protein sequence ID" value="MDX8301074.1"/>
    <property type="molecule type" value="Genomic_DNA"/>
</dbReference>
<feature type="domain" description="Nudix hydrolase" evidence="1">
    <location>
        <begin position="129"/>
        <end position="279"/>
    </location>
</feature>
<name>A0AAW9FEK5_9HYPH</name>
<dbReference type="SUPFAM" id="SSF55811">
    <property type="entry name" value="Nudix"/>
    <property type="match status" value="1"/>
</dbReference>
<dbReference type="Gene3D" id="3.90.79.10">
    <property type="entry name" value="Nucleoside Triphosphate Pyrophosphohydrolase"/>
    <property type="match status" value="1"/>
</dbReference>
<dbReference type="GO" id="GO:0003824">
    <property type="term" value="F:catalytic activity"/>
    <property type="evidence" value="ECO:0007669"/>
    <property type="project" value="UniProtKB-ARBA"/>
</dbReference>
<evidence type="ECO:0000259" key="1">
    <source>
        <dbReference type="PROSITE" id="PS51462"/>
    </source>
</evidence>